<dbReference type="PANTHER" id="PTHR33116">
    <property type="entry name" value="REVERSE TRANSCRIPTASE ZINC-BINDING DOMAIN-CONTAINING PROTEIN-RELATED-RELATED"/>
    <property type="match status" value="1"/>
</dbReference>
<accession>A0A699HMK4</accession>
<gene>
    <name evidence="1" type="ORF">Tci_416013</name>
</gene>
<organism evidence="1">
    <name type="scientific">Tanacetum cinerariifolium</name>
    <name type="common">Dalmatian daisy</name>
    <name type="synonym">Chrysanthemum cinerariifolium</name>
    <dbReference type="NCBI Taxonomy" id="118510"/>
    <lineage>
        <taxon>Eukaryota</taxon>
        <taxon>Viridiplantae</taxon>
        <taxon>Streptophyta</taxon>
        <taxon>Embryophyta</taxon>
        <taxon>Tracheophyta</taxon>
        <taxon>Spermatophyta</taxon>
        <taxon>Magnoliopsida</taxon>
        <taxon>eudicotyledons</taxon>
        <taxon>Gunneridae</taxon>
        <taxon>Pentapetalae</taxon>
        <taxon>asterids</taxon>
        <taxon>campanulids</taxon>
        <taxon>Asterales</taxon>
        <taxon>Asteraceae</taxon>
        <taxon>Asteroideae</taxon>
        <taxon>Anthemideae</taxon>
        <taxon>Anthemidinae</taxon>
        <taxon>Tanacetum</taxon>
    </lineage>
</organism>
<protein>
    <recommendedName>
        <fullName evidence="2">Reverse transcriptase domain, reverse transcriptase zinc-binding domain protein</fullName>
    </recommendedName>
</protein>
<dbReference type="AlphaFoldDB" id="A0A699HMK4"/>
<sequence>DLFIFARGEVDSASVIMDVLDEFKKTFGLVPSIPKSTAYFCNVRNHMKIAILNIMPFAEGKLPIKYLGVPLISLRLLNKDCILHDIQQLIHGFLWCNGEYKRGKAKVAWEHICLPNYEGGLGIRSLEVFNIALLTTHLWNIMTNKQSLWVRWIHIYKLKGRTIWDVPIKADMSWGWLKLLQLREYVKPFFWVAFGNGKSTSVWYDSWCSQCPLGRLLSPRDITREGFSLQNPDVEWRMGLASILDS</sequence>
<comment type="caution">
    <text evidence="1">The sequence shown here is derived from an EMBL/GenBank/DDBJ whole genome shotgun (WGS) entry which is preliminary data.</text>
</comment>
<dbReference type="EMBL" id="BKCJ010178736">
    <property type="protein sequence ID" value="GEY44039.1"/>
    <property type="molecule type" value="Genomic_DNA"/>
</dbReference>
<evidence type="ECO:0008006" key="2">
    <source>
        <dbReference type="Google" id="ProtNLM"/>
    </source>
</evidence>
<reference evidence="1" key="1">
    <citation type="journal article" date="2019" name="Sci. Rep.">
        <title>Draft genome of Tanacetum cinerariifolium, the natural source of mosquito coil.</title>
        <authorList>
            <person name="Yamashiro T."/>
            <person name="Shiraishi A."/>
            <person name="Satake H."/>
            <person name="Nakayama K."/>
        </authorList>
    </citation>
    <scope>NUCLEOTIDE SEQUENCE</scope>
</reference>
<feature type="non-terminal residue" evidence="1">
    <location>
        <position position="1"/>
    </location>
</feature>
<evidence type="ECO:0000313" key="1">
    <source>
        <dbReference type="EMBL" id="GEY44039.1"/>
    </source>
</evidence>
<name>A0A699HMK4_TANCI</name>
<dbReference type="PANTHER" id="PTHR33116:SF84">
    <property type="entry name" value="RNA-DIRECTED DNA POLYMERASE"/>
    <property type="match status" value="1"/>
</dbReference>
<proteinExistence type="predicted"/>